<gene>
    <name evidence="1" type="ORF">V6N11_056279</name>
</gene>
<accession>A0ABR2T3L6</accession>
<dbReference type="Proteomes" id="UP001396334">
    <property type="component" value="Unassembled WGS sequence"/>
</dbReference>
<evidence type="ECO:0000313" key="1">
    <source>
        <dbReference type="EMBL" id="KAK9031994.1"/>
    </source>
</evidence>
<keyword evidence="2" id="KW-1185">Reference proteome</keyword>
<comment type="caution">
    <text evidence="1">The sequence shown here is derived from an EMBL/GenBank/DDBJ whole genome shotgun (WGS) entry which is preliminary data.</text>
</comment>
<reference evidence="1 2" key="1">
    <citation type="journal article" date="2024" name="G3 (Bethesda)">
        <title>Genome assembly of Hibiscus sabdariffa L. provides insights into metabolisms of medicinal natural products.</title>
        <authorList>
            <person name="Kim T."/>
        </authorList>
    </citation>
    <scope>NUCLEOTIDE SEQUENCE [LARGE SCALE GENOMIC DNA]</scope>
    <source>
        <strain evidence="1">TK-2024</strain>
        <tissue evidence="1">Old leaves</tissue>
    </source>
</reference>
<evidence type="ECO:0000313" key="2">
    <source>
        <dbReference type="Proteomes" id="UP001396334"/>
    </source>
</evidence>
<protein>
    <submittedName>
        <fullName evidence="1">Uncharacterized protein</fullName>
    </submittedName>
</protein>
<name>A0ABR2T3L6_9ROSI</name>
<organism evidence="1 2">
    <name type="scientific">Hibiscus sabdariffa</name>
    <name type="common">roselle</name>
    <dbReference type="NCBI Taxonomy" id="183260"/>
    <lineage>
        <taxon>Eukaryota</taxon>
        <taxon>Viridiplantae</taxon>
        <taxon>Streptophyta</taxon>
        <taxon>Embryophyta</taxon>
        <taxon>Tracheophyta</taxon>
        <taxon>Spermatophyta</taxon>
        <taxon>Magnoliopsida</taxon>
        <taxon>eudicotyledons</taxon>
        <taxon>Gunneridae</taxon>
        <taxon>Pentapetalae</taxon>
        <taxon>rosids</taxon>
        <taxon>malvids</taxon>
        <taxon>Malvales</taxon>
        <taxon>Malvaceae</taxon>
        <taxon>Malvoideae</taxon>
        <taxon>Hibiscus</taxon>
    </lineage>
</organism>
<dbReference type="EMBL" id="JBBPBN010000009">
    <property type="protein sequence ID" value="KAK9031994.1"/>
    <property type="molecule type" value="Genomic_DNA"/>
</dbReference>
<sequence>MVNENRKEENNRRKLFPGKKWKIRNKKAQLRSHIWFLGIFCNFLGDRGSWRGTQTADMASTPLRKKITCAWSEKEQKACESHHQYHWDMRQLEIALGPTVTARETFSDPNDLLQESGLCLGSTFVWGQRWILGECHKFQRNPIIISDKSGKGFSHAKDVAHGLFMESDR</sequence>
<proteinExistence type="predicted"/>